<comment type="domain">
    <text evidence="8">Domain I is involved in oligomerization and binding regulators, domain II is flexibile and of varying length in different bacteria, domain III forms the AAA+ region, while domain IV binds dsDNA.</text>
</comment>
<dbReference type="InterPro" id="IPR003593">
    <property type="entry name" value="AAA+_ATPase"/>
</dbReference>
<dbReference type="Gene3D" id="3.40.50.300">
    <property type="entry name" value="P-loop containing nucleotide triphosphate hydrolases"/>
    <property type="match status" value="1"/>
</dbReference>
<dbReference type="SUPFAM" id="SSF52540">
    <property type="entry name" value="P-loop containing nucleoside triphosphate hydrolases"/>
    <property type="match status" value="1"/>
</dbReference>
<proteinExistence type="inferred from homology"/>
<comment type="subunit">
    <text evidence="8">Oligomerizes as a right-handed, spiral filament on DNA at oriC.</text>
</comment>
<dbReference type="InterPro" id="IPR013317">
    <property type="entry name" value="DnaA_dom"/>
</dbReference>
<dbReference type="Gene3D" id="1.10.8.60">
    <property type="match status" value="1"/>
</dbReference>
<evidence type="ECO:0000256" key="10">
    <source>
        <dbReference type="RuleBase" id="RU000577"/>
    </source>
</evidence>
<keyword evidence="5 8" id="KW-0067">ATP-binding</keyword>
<evidence type="ECO:0000256" key="9">
    <source>
        <dbReference type="NCBIfam" id="TIGR00362"/>
    </source>
</evidence>
<keyword evidence="7 8" id="KW-0238">DNA-binding</keyword>
<organism evidence="14 15">
    <name type="scientific">Jutongia huaianensis</name>
    <dbReference type="NCBI Taxonomy" id="2763668"/>
    <lineage>
        <taxon>Bacteria</taxon>
        <taxon>Bacillati</taxon>
        <taxon>Bacillota</taxon>
        <taxon>Clostridia</taxon>
        <taxon>Lachnospirales</taxon>
        <taxon>Lachnospiraceae</taxon>
        <taxon>Jutongia</taxon>
    </lineage>
</organism>
<dbReference type="HAMAP" id="MF_00377">
    <property type="entry name" value="DnaA_bact"/>
    <property type="match status" value="1"/>
</dbReference>
<dbReference type="InterPro" id="IPR038454">
    <property type="entry name" value="DnaA_N_sf"/>
</dbReference>
<dbReference type="SMART" id="SM00382">
    <property type="entry name" value="AAA"/>
    <property type="match status" value="1"/>
</dbReference>
<evidence type="ECO:0000313" key="14">
    <source>
        <dbReference type="EMBL" id="MBC8563608.1"/>
    </source>
</evidence>
<evidence type="ECO:0000256" key="11">
    <source>
        <dbReference type="RuleBase" id="RU004227"/>
    </source>
</evidence>
<dbReference type="Pfam" id="PF08299">
    <property type="entry name" value="Bac_DnaA_C"/>
    <property type="match status" value="1"/>
</dbReference>
<dbReference type="NCBIfam" id="TIGR00362">
    <property type="entry name" value="DnaA"/>
    <property type="match status" value="1"/>
</dbReference>
<keyword evidence="6 8" id="KW-0446">Lipid-binding</keyword>
<feature type="domain" description="AAA+ ATPase" evidence="12">
    <location>
        <begin position="148"/>
        <end position="283"/>
    </location>
</feature>
<dbReference type="Gene3D" id="1.10.1750.10">
    <property type="match status" value="1"/>
</dbReference>
<dbReference type="InterPro" id="IPR013159">
    <property type="entry name" value="DnaA_C"/>
</dbReference>
<dbReference type="Proteomes" id="UP000606193">
    <property type="component" value="Unassembled WGS sequence"/>
</dbReference>
<evidence type="ECO:0000256" key="5">
    <source>
        <dbReference type="ARBA" id="ARBA00022840"/>
    </source>
</evidence>
<feature type="region of interest" description="Domain I, interacts with DnaA modulators" evidence="8">
    <location>
        <begin position="1"/>
        <end position="106"/>
    </location>
</feature>
<feature type="domain" description="Chromosomal replication initiator DnaA C-terminal" evidence="13">
    <location>
        <begin position="366"/>
        <end position="435"/>
    </location>
</feature>
<dbReference type="InterPro" id="IPR020591">
    <property type="entry name" value="Chromosome_initiator_DnaA-like"/>
</dbReference>
<feature type="binding site" evidence="8">
    <location>
        <position position="161"/>
    </location>
    <ligand>
        <name>ATP</name>
        <dbReference type="ChEBI" id="CHEBI:30616"/>
    </ligand>
</feature>
<keyword evidence="2 8" id="KW-0963">Cytoplasm</keyword>
<dbReference type="InterPro" id="IPR027417">
    <property type="entry name" value="P-loop_NTPase"/>
</dbReference>
<feature type="binding site" evidence="8">
    <location>
        <position position="159"/>
    </location>
    <ligand>
        <name>ATP</name>
        <dbReference type="ChEBI" id="CHEBI:30616"/>
    </ligand>
</feature>
<feature type="region of interest" description="Domain IV, binds dsDNA" evidence="8">
    <location>
        <begin position="338"/>
        <end position="462"/>
    </location>
</feature>
<dbReference type="Gene3D" id="3.30.300.180">
    <property type="match status" value="1"/>
</dbReference>
<evidence type="ECO:0000256" key="1">
    <source>
        <dbReference type="ARBA" id="ARBA00006583"/>
    </source>
</evidence>
<gene>
    <name evidence="8 14" type="primary">dnaA</name>
    <name evidence="14" type="ORF">H8704_13460</name>
</gene>
<dbReference type="PRINTS" id="PR00051">
    <property type="entry name" value="DNAA"/>
</dbReference>
<dbReference type="SMART" id="SM00760">
    <property type="entry name" value="Bac_DnaA_C"/>
    <property type="match status" value="1"/>
</dbReference>
<comment type="caution">
    <text evidence="14">The sequence shown here is derived from an EMBL/GenBank/DDBJ whole genome shotgun (WGS) entry which is preliminary data.</text>
</comment>
<dbReference type="PANTHER" id="PTHR30050">
    <property type="entry name" value="CHROMOSOMAL REPLICATION INITIATOR PROTEIN DNAA"/>
    <property type="match status" value="1"/>
</dbReference>
<feature type="binding site" evidence="8">
    <location>
        <position position="162"/>
    </location>
    <ligand>
        <name>ATP</name>
        <dbReference type="ChEBI" id="CHEBI:30616"/>
    </ligand>
</feature>
<evidence type="ECO:0000256" key="4">
    <source>
        <dbReference type="ARBA" id="ARBA00022741"/>
    </source>
</evidence>
<name>A0ABR7N4T4_9FIRM</name>
<evidence type="ECO:0000259" key="13">
    <source>
        <dbReference type="SMART" id="SM00760"/>
    </source>
</evidence>
<dbReference type="CDD" id="cd06571">
    <property type="entry name" value="Bac_DnaA_C"/>
    <property type="match status" value="1"/>
</dbReference>
<dbReference type="InterPro" id="IPR001957">
    <property type="entry name" value="Chromosome_initiator_DnaA"/>
</dbReference>
<feature type="binding site" evidence="8">
    <location>
        <position position="163"/>
    </location>
    <ligand>
        <name>ATP</name>
        <dbReference type="ChEBI" id="CHEBI:30616"/>
    </ligand>
</feature>
<reference evidence="14 15" key="1">
    <citation type="submission" date="2020-08" db="EMBL/GenBank/DDBJ databases">
        <title>Genome public.</title>
        <authorList>
            <person name="Liu C."/>
            <person name="Sun Q."/>
        </authorList>
    </citation>
    <scope>NUCLEOTIDE SEQUENCE [LARGE SCALE GENOMIC DNA]</scope>
    <source>
        <strain evidence="14 15">NSJ-37</strain>
    </source>
</reference>
<evidence type="ECO:0000256" key="3">
    <source>
        <dbReference type="ARBA" id="ARBA00022705"/>
    </source>
</evidence>
<evidence type="ECO:0000256" key="7">
    <source>
        <dbReference type="ARBA" id="ARBA00023125"/>
    </source>
</evidence>
<keyword evidence="4 8" id="KW-0547">Nucleotide-binding</keyword>
<evidence type="ECO:0000256" key="6">
    <source>
        <dbReference type="ARBA" id="ARBA00023121"/>
    </source>
</evidence>
<dbReference type="InterPro" id="IPR010921">
    <property type="entry name" value="Trp_repressor/repl_initiator"/>
</dbReference>
<dbReference type="PANTHER" id="PTHR30050:SF2">
    <property type="entry name" value="CHROMOSOMAL REPLICATION INITIATOR PROTEIN DNAA"/>
    <property type="match status" value="1"/>
</dbReference>
<keyword evidence="3 8" id="KW-0235">DNA replication</keyword>
<protein>
    <recommendedName>
        <fullName evidence="8 9">Chromosomal replication initiator protein DnaA</fullName>
    </recommendedName>
</protein>
<dbReference type="CDD" id="cd00009">
    <property type="entry name" value="AAA"/>
    <property type="match status" value="1"/>
</dbReference>
<evidence type="ECO:0000259" key="12">
    <source>
        <dbReference type="SMART" id="SM00382"/>
    </source>
</evidence>
<comment type="subcellular location">
    <subcellularLocation>
        <location evidence="8">Cytoplasm</location>
    </subcellularLocation>
</comment>
<evidence type="ECO:0000256" key="8">
    <source>
        <dbReference type="HAMAP-Rule" id="MF_00377"/>
    </source>
</evidence>
<evidence type="ECO:0000313" key="15">
    <source>
        <dbReference type="Proteomes" id="UP000606193"/>
    </source>
</evidence>
<comment type="caution">
    <text evidence="8">Lacks conserved residue(s) required for the propagation of feature annotation.</text>
</comment>
<evidence type="ECO:0000256" key="2">
    <source>
        <dbReference type="ARBA" id="ARBA00022490"/>
    </source>
</evidence>
<comment type="function">
    <text evidence="8 10">Plays an essential role in the initiation and regulation of chromosomal replication. ATP-DnaA binds to the origin of replication (oriC) to initiate formation of the DNA replication initiation complex once per cell cycle. Binds the DnaA box (a 9 base pair repeat at the origin) and separates the double-stranded (ds)DNA. Forms a right-handed helical filament on oriC DNA; dsDNA binds to the exterior of the filament while single-stranded (ss)DNA is stabiized in the filament's interior. The ATP-DnaA-oriC complex binds and stabilizes one strand of the AT-rich DNA unwinding element (DUE), permitting loading of DNA polymerase. After initiation quickly degrades to an ADP-DnaA complex that is not apt for DNA replication. Binds acidic phospholipids.</text>
</comment>
<dbReference type="SUPFAM" id="SSF48295">
    <property type="entry name" value="TrpR-like"/>
    <property type="match status" value="1"/>
</dbReference>
<dbReference type="Pfam" id="PF00308">
    <property type="entry name" value="Bac_DnaA"/>
    <property type="match status" value="1"/>
</dbReference>
<comment type="similarity">
    <text evidence="1 8 11">Belongs to the DnaA family.</text>
</comment>
<sequence>MGYLEVENELYEKWDDILEKMKVNFDISDPAFNTFIKILKVHSISGKNLTILIDDAKIGSNKSFIEKRYSAFLQVTIEEMTNIKYDITYISKNEINTTPVETFKNTSLPSKDHPFISTKYTFDNFVVGDNNDYAHAASLKVAEEPGDIYNPLFIYGGAGLGKTHLMHAIGNYIIDRDNTQRVVYVTSESFVNEIVEAIRDKKGDGSNSMQEFRNKYRNVDVLLIDDIQFIIGKETMQQEFFHTFNHLYESQKQIVISSDKHPATMKTLEERLRSRFEMGLTVDIKPPTYETRMAILRRKVQEENLSIDDSILDFIASNVSSNIRELQGAITKVIAFSKLRHNDITMDLAKQALSDMIAPDKKKEITIDYIIETVADHFNISTNDLLSSKRSSNISHPRQICMYLCCELTNNTLDVIKKHLNRKDHSTIIHGRDNIKKLLEDTDANSKVAKDIDILIKKINPQ</sequence>
<keyword evidence="15" id="KW-1185">Reference proteome</keyword>
<accession>A0ABR7N4T4</accession>
<dbReference type="EMBL" id="JACRSX010000030">
    <property type="protein sequence ID" value="MBC8563608.1"/>
    <property type="molecule type" value="Genomic_DNA"/>
</dbReference>